<dbReference type="SUPFAM" id="SSF46689">
    <property type="entry name" value="Homeodomain-like"/>
    <property type="match status" value="1"/>
</dbReference>
<dbReference type="InterPro" id="IPR036397">
    <property type="entry name" value="RNaseH_sf"/>
</dbReference>
<evidence type="ECO:0000259" key="2">
    <source>
        <dbReference type="Pfam" id="PF13592"/>
    </source>
</evidence>
<organism evidence="3">
    <name type="scientific">mine drainage metagenome</name>
    <dbReference type="NCBI Taxonomy" id="410659"/>
    <lineage>
        <taxon>unclassified sequences</taxon>
        <taxon>metagenomes</taxon>
        <taxon>ecological metagenomes</taxon>
    </lineage>
</organism>
<reference evidence="3" key="1">
    <citation type="submission" date="2013-08" db="EMBL/GenBank/DDBJ databases">
        <authorList>
            <person name="Mendez C."/>
            <person name="Richter M."/>
            <person name="Ferrer M."/>
            <person name="Sanchez J."/>
        </authorList>
    </citation>
    <scope>NUCLEOTIDE SEQUENCE</scope>
</reference>
<dbReference type="PANTHER" id="PTHR46564">
    <property type="entry name" value="TRANSPOSASE"/>
    <property type="match status" value="1"/>
</dbReference>
<evidence type="ECO:0000259" key="1">
    <source>
        <dbReference type="Pfam" id="PF13358"/>
    </source>
</evidence>
<dbReference type="Pfam" id="PF13358">
    <property type="entry name" value="DDE_3"/>
    <property type="match status" value="1"/>
</dbReference>
<gene>
    <name evidence="3" type="ORF">B1B_10796</name>
</gene>
<dbReference type="EMBL" id="AUZY01007008">
    <property type="protein sequence ID" value="EQD51938.1"/>
    <property type="molecule type" value="Genomic_DNA"/>
</dbReference>
<dbReference type="AlphaFoldDB" id="T1A4T8"/>
<feature type="domain" description="Winged helix-turn helix" evidence="2">
    <location>
        <begin position="58"/>
        <end position="115"/>
    </location>
</feature>
<reference evidence="3" key="2">
    <citation type="journal article" date="2014" name="ISME J.">
        <title>Microbial stratification in low pH oxic and suboxic macroscopic growths along an acid mine drainage.</title>
        <authorList>
            <person name="Mendez-Garcia C."/>
            <person name="Mesa V."/>
            <person name="Sprenger R.R."/>
            <person name="Richter M."/>
            <person name="Diez M.S."/>
            <person name="Solano J."/>
            <person name="Bargiela R."/>
            <person name="Golyshina O.V."/>
            <person name="Manteca A."/>
            <person name="Ramos J.L."/>
            <person name="Gallego J.R."/>
            <person name="Llorente I."/>
            <person name="Martins Dos Santos V.A."/>
            <person name="Jensen O.N."/>
            <person name="Pelaez A.I."/>
            <person name="Sanchez J."/>
            <person name="Ferrer M."/>
        </authorList>
    </citation>
    <scope>NUCLEOTIDE SEQUENCE</scope>
</reference>
<dbReference type="InterPro" id="IPR038717">
    <property type="entry name" value="Tc1-like_DDE_dom"/>
</dbReference>
<comment type="caution">
    <text evidence="3">The sequence shown here is derived from an EMBL/GenBank/DDBJ whole genome shotgun (WGS) entry which is preliminary data.</text>
</comment>
<dbReference type="InterPro" id="IPR009057">
    <property type="entry name" value="Homeodomain-like_sf"/>
</dbReference>
<dbReference type="NCBIfam" id="NF033545">
    <property type="entry name" value="transpos_IS630"/>
    <property type="match status" value="1"/>
</dbReference>
<proteinExistence type="predicted"/>
<protein>
    <submittedName>
        <fullName evidence="3">Transposase-like protein</fullName>
    </submittedName>
</protein>
<dbReference type="Gene3D" id="3.30.420.10">
    <property type="entry name" value="Ribonuclease H-like superfamily/Ribonuclease H"/>
    <property type="match status" value="1"/>
</dbReference>
<dbReference type="InterPro" id="IPR025959">
    <property type="entry name" value="Winged_HTH_dom"/>
</dbReference>
<sequence>MGVAWVTVAQWEKRRLAEGPNSWREHKHPGPTRRLTAEQRKKLQKILLEGARAHGYETDLWTLKRMAQVIREEFGVEYTESGTWRLLRDMGFSAQVPLPRALERNEAYIREWTREEWPKIQARARRTGATILFLDESCQQSFPNVRRTWAPQGSRPEMYYRQGNRMKLNLISAVSPDGALFFDIHEESIDGTRVLWFLEQLLEEVEGRLMVIWDNGRIHRSVEVKTFLWEHRKRLETRRFPPYAPELDPDEQVWTVLKHQRLANWCPKTEEEIRVGVERELRWMQRHPERVASFLRHSELPLPPLAPAGPNR</sequence>
<dbReference type="GO" id="GO:0003676">
    <property type="term" value="F:nucleic acid binding"/>
    <property type="evidence" value="ECO:0007669"/>
    <property type="project" value="InterPro"/>
</dbReference>
<accession>T1A4T8</accession>
<dbReference type="Pfam" id="PF13592">
    <property type="entry name" value="HTH_33"/>
    <property type="match status" value="1"/>
</dbReference>
<dbReference type="PANTHER" id="PTHR46564:SF1">
    <property type="entry name" value="TRANSPOSASE"/>
    <property type="match status" value="1"/>
</dbReference>
<feature type="domain" description="Tc1-like transposase DDE" evidence="1">
    <location>
        <begin position="131"/>
        <end position="270"/>
    </location>
</feature>
<evidence type="ECO:0000313" key="3">
    <source>
        <dbReference type="EMBL" id="EQD51938.1"/>
    </source>
</evidence>
<name>T1A4T8_9ZZZZ</name>
<dbReference type="InterPro" id="IPR047655">
    <property type="entry name" value="Transpos_IS630-like"/>
</dbReference>